<dbReference type="Pfam" id="PF03328">
    <property type="entry name" value="HpcH_HpaI"/>
    <property type="match status" value="1"/>
</dbReference>
<name>A0AAP4PYD7_9BACT</name>
<comment type="caution">
    <text evidence="3">The sequence shown here is derived from an EMBL/GenBank/DDBJ whole genome shotgun (WGS) entry which is preliminary data.</text>
</comment>
<evidence type="ECO:0000259" key="2">
    <source>
        <dbReference type="Pfam" id="PF03328"/>
    </source>
</evidence>
<gene>
    <name evidence="3" type="ORF">PJV92_05160</name>
</gene>
<dbReference type="Proteomes" id="UP001171508">
    <property type="component" value="Unassembled WGS sequence"/>
</dbReference>
<proteinExistence type="predicted"/>
<dbReference type="RefSeq" id="WP_175531001.1">
    <property type="nucleotide sequence ID" value="NZ_JABWGL010000010.1"/>
</dbReference>
<dbReference type="GO" id="GO:0046872">
    <property type="term" value="F:metal ion binding"/>
    <property type="evidence" value="ECO:0007669"/>
    <property type="project" value="UniProtKB-KW"/>
</dbReference>
<dbReference type="EMBL" id="JAQJJM010000010">
    <property type="protein sequence ID" value="MDN5132107.1"/>
    <property type="molecule type" value="Genomic_DNA"/>
</dbReference>
<evidence type="ECO:0000313" key="4">
    <source>
        <dbReference type="Proteomes" id="UP001171508"/>
    </source>
</evidence>
<dbReference type="InterPro" id="IPR015813">
    <property type="entry name" value="Pyrv/PenolPyrv_kinase-like_dom"/>
</dbReference>
<dbReference type="GO" id="GO:0016829">
    <property type="term" value="F:lyase activity"/>
    <property type="evidence" value="ECO:0007669"/>
    <property type="project" value="UniProtKB-KW"/>
</dbReference>
<keyword evidence="3" id="KW-0456">Lyase</keyword>
<sequence length="260" mass="29753">MNKIEKEMIEILKRLKNDYGVIEIKAEYENEGSRQDELMRLKDVSSKVDLPIIIKIGGVQAISDIYNAITLGVSGIIAPMAETKFAVSKFTNSIETFVAEDNKEDIEFAFNIETITGYSNLDDILTLNNLDILQGMTIGRVDFTASMGKDRTFVDSKQMLEYCIEIFRKSKSKGLKCGLGGAISSNSKEFIQTLVSKNLIDKYETRKIVYDKDAINRFDKGILAGVEFELLWLKSKRRYYHRIKIEDEKRIEMLEKRLNS</sequence>
<protein>
    <submittedName>
        <fullName evidence="3">Aldolase/citrate lyase family protein</fullName>
    </submittedName>
</protein>
<reference evidence="3" key="2">
    <citation type="submission" date="2023-01" db="EMBL/GenBank/DDBJ databases">
        <authorList>
            <person name="Uljanovas D."/>
        </authorList>
    </citation>
    <scope>NUCLEOTIDE SEQUENCE</scope>
    <source>
        <strain evidence="3">H19</strain>
    </source>
</reference>
<dbReference type="SUPFAM" id="SSF51621">
    <property type="entry name" value="Phosphoenolpyruvate/pyruvate domain"/>
    <property type="match status" value="1"/>
</dbReference>
<dbReference type="InterPro" id="IPR040442">
    <property type="entry name" value="Pyrv_kinase-like_dom_sf"/>
</dbReference>
<feature type="domain" description="HpcH/HpaI aldolase/citrate lyase" evidence="2">
    <location>
        <begin position="62"/>
        <end position="154"/>
    </location>
</feature>
<evidence type="ECO:0000256" key="1">
    <source>
        <dbReference type="ARBA" id="ARBA00022723"/>
    </source>
</evidence>
<accession>A0AAP4PYD7</accession>
<reference evidence="3" key="1">
    <citation type="journal article" date="2023" name="Microorganisms">
        <title>Genomic Characterization of Arcobacter butzleri Strains Isolated from Various Sources in Lithuania.</title>
        <authorList>
            <person name="Uljanovas D."/>
            <person name="Golz G."/>
            <person name="Fleischmann S."/>
            <person name="Kudirkiene E."/>
            <person name="Kasetiene N."/>
            <person name="Grineviciene A."/>
            <person name="Tamuleviciene E."/>
            <person name="Aksomaitiene J."/>
            <person name="Alter T."/>
            <person name="Malakauskas M."/>
        </authorList>
    </citation>
    <scope>NUCLEOTIDE SEQUENCE</scope>
    <source>
        <strain evidence="3">H19</strain>
    </source>
</reference>
<dbReference type="Gene3D" id="3.20.20.60">
    <property type="entry name" value="Phosphoenolpyruvate-binding domains"/>
    <property type="match status" value="1"/>
</dbReference>
<evidence type="ECO:0000313" key="3">
    <source>
        <dbReference type="EMBL" id="MDN5132107.1"/>
    </source>
</evidence>
<organism evidence="3 4">
    <name type="scientific">Aliarcobacter butzleri</name>
    <dbReference type="NCBI Taxonomy" id="28197"/>
    <lineage>
        <taxon>Bacteria</taxon>
        <taxon>Pseudomonadati</taxon>
        <taxon>Campylobacterota</taxon>
        <taxon>Epsilonproteobacteria</taxon>
        <taxon>Campylobacterales</taxon>
        <taxon>Arcobacteraceae</taxon>
        <taxon>Aliarcobacter</taxon>
    </lineage>
</organism>
<dbReference type="AlphaFoldDB" id="A0AAP4PYD7"/>
<keyword evidence="1" id="KW-0479">Metal-binding</keyword>
<dbReference type="InterPro" id="IPR005000">
    <property type="entry name" value="Aldolase/citrate-lyase_domain"/>
</dbReference>